<gene>
    <name evidence="2" type="ORF">bsdcttw_32570</name>
</gene>
<feature type="transmembrane region" description="Helical" evidence="1">
    <location>
        <begin position="168"/>
        <end position="189"/>
    </location>
</feature>
<keyword evidence="3" id="KW-1185">Reference proteome</keyword>
<feature type="transmembrane region" description="Helical" evidence="1">
    <location>
        <begin position="130"/>
        <end position="147"/>
    </location>
</feature>
<dbReference type="Proteomes" id="UP000515703">
    <property type="component" value="Chromosome"/>
</dbReference>
<keyword evidence="1" id="KW-0472">Membrane</keyword>
<dbReference type="Pfam" id="PF01944">
    <property type="entry name" value="SpoIIM"/>
    <property type="match status" value="1"/>
</dbReference>
<evidence type="ECO:0008006" key="4">
    <source>
        <dbReference type="Google" id="ProtNLM"/>
    </source>
</evidence>
<dbReference type="AlphaFoldDB" id="A0A7I8DV47"/>
<evidence type="ECO:0000313" key="2">
    <source>
        <dbReference type="EMBL" id="BCK00217.1"/>
    </source>
</evidence>
<feature type="transmembrane region" description="Helical" evidence="1">
    <location>
        <begin position="77"/>
        <end position="98"/>
    </location>
</feature>
<sequence length="202" mass="23257">MNFLKQQLHRLGEIKTGLLLAAFGAVLGVVFARVFKSFYWGNINILNTEYLTQIKDTPINYSELLKYVYWDIFKSYIILWMVCITTFGIPFIALCLTYFGFQSSFFISVILMKFKVKGILLIIGYTFPQYLIYIPVIFISFRLAFWLNKSLRYDNLGKKGKREKTTKYLALAVLLGVVLAAGGLSEAYIGSFVLRKILNIFL</sequence>
<dbReference type="KEGG" id="acht:bsdcttw_32570"/>
<evidence type="ECO:0000313" key="3">
    <source>
        <dbReference type="Proteomes" id="UP000515703"/>
    </source>
</evidence>
<evidence type="ECO:0000256" key="1">
    <source>
        <dbReference type="SAM" id="Phobius"/>
    </source>
</evidence>
<accession>A0A7I8DV47</accession>
<keyword evidence="1" id="KW-0812">Transmembrane</keyword>
<organism evidence="2 3">
    <name type="scientific">Anaerocolumna chitinilytica</name>
    <dbReference type="NCBI Taxonomy" id="1727145"/>
    <lineage>
        <taxon>Bacteria</taxon>
        <taxon>Bacillati</taxon>
        <taxon>Bacillota</taxon>
        <taxon>Clostridia</taxon>
        <taxon>Lachnospirales</taxon>
        <taxon>Lachnospiraceae</taxon>
        <taxon>Anaerocolumna</taxon>
    </lineage>
</organism>
<protein>
    <recommendedName>
        <fullName evidence="4">Stage II sporulation protein M</fullName>
    </recommendedName>
</protein>
<reference evidence="2 3" key="1">
    <citation type="submission" date="2020-08" db="EMBL/GenBank/DDBJ databases">
        <title>Draft genome sequencing of an Anaerocolumna strain isolated from anoxic soil subjected to BSD treatment.</title>
        <authorList>
            <person name="Uek A."/>
            <person name="Tonouchi A."/>
        </authorList>
    </citation>
    <scope>NUCLEOTIDE SEQUENCE [LARGE SCALE GENOMIC DNA]</scope>
    <source>
        <strain evidence="2 3">CTTW</strain>
    </source>
</reference>
<dbReference type="InterPro" id="IPR002798">
    <property type="entry name" value="SpoIIM-like"/>
</dbReference>
<name>A0A7I8DV47_9FIRM</name>
<reference evidence="2 3" key="2">
    <citation type="submission" date="2020-08" db="EMBL/GenBank/DDBJ databases">
        <authorList>
            <person name="Ueki A."/>
            <person name="Tonouchi A."/>
        </authorList>
    </citation>
    <scope>NUCLEOTIDE SEQUENCE [LARGE SCALE GENOMIC DNA]</scope>
    <source>
        <strain evidence="2 3">CTTW</strain>
    </source>
</reference>
<dbReference type="RefSeq" id="WP_185255912.1">
    <property type="nucleotide sequence ID" value="NZ_AP023368.1"/>
</dbReference>
<feature type="transmembrane region" description="Helical" evidence="1">
    <location>
        <begin position="105"/>
        <end position="124"/>
    </location>
</feature>
<keyword evidence="1" id="KW-1133">Transmembrane helix</keyword>
<proteinExistence type="predicted"/>
<dbReference type="EMBL" id="AP023368">
    <property type="protein sequence ID" value="BCK00217.1"/>
    <property type="molecule type" value="Genomic_DNA"/>
</dbReference>